<dbReference type="GO" id="GO:0000132">
    <property type="term" value="P:establishment of mitotic spindle orientation"/>
    <property type="evidence" value="ECO:0007669"/>
    <property type="project" value="TreeGrafter"/>
</dbReference>
<dbReference type="OrthoDB" id="5796379at2759"/>
<dbReference type="InterPro" id="IPR045789">
    <property type="entry name" value="Insc_C"/>
</dbReference>
<evidence type="ECO:0000313" key="3">
    <source>
        <dbReference type="EMBL" id="CAH1980697.1"/>
    </source>
</evidence>
<reference evidence="3" key="1">
    <citation type="submission" date="2022-03" db="EMBL/GenBank/DDBJ databases">
        <authorList>
            <person name="Sayadi A."/>
        </authorList>
    </citation>
    <scope>NUCLEOTIDE SEQUENCE</scope>
</reference>
<feature type="domain" description="Protein inscuteable homologue C-terminal" evidence="2">
    <location>
        <begin position="259"/>
        <end position="682"/>
    </location>
</feature>
<protein>
    <recommendedName>
        <fullName evidence="2">Protein inscuteable homologue C-terminal domain-containing protein</fullName>
    </recommendedName>
</protein>
<dbReference type="SMART" id="SM00185">
    <property type="entry name" value="ARM"/>
    <property type="match status" value="3"/>
</dbReference>
<dbReference type="PANTHER" id="PTHR21386:SF0">
    <property type="entry name" value="PROTEIN INSCUTEABLE HOMOLOG"/>
    <property type="match status" value="1"/>
</dbReference>
<dbReference type="GO" id="GO:0009786">
    <property type="term" value="P:regulation of asymmetric cell division"/>
    <property type="evidence" value="ECO:0007669"/>
    <property type="project" value="TreeGrafter"/>
</dbReference>
<organism evidence="3 4">
    <name type="scientific">Acanthoscelides obtectus</name>
    <name type="common">Bean weevil</name>
    <name type="synonym">Bruchus obtectus</name>
    <dbReference type="NCBI Taxonomy" id="200917"/>
    <lineage>
        <taxon>Eukaryota</taxon>
        <taxon>Metazoa</taxon>
        <taxon>Ecdysozoa</taxon>
        <taxon>Arthropoda</taxon>
        <taxon>Hexapoda</taxon>
        <taxon>Insecta</taxon>
        <taxon>Pterygota</taxon>
        <taxon>Neoptera</taxon>
        <taxon>Endopterygota</taxon>
        <taxon>Coleoptera</taxon>
        <taxon>Polyphaga</taxon>
        <taxon>Cucujiformia</taxon>
        <taxon>Chrysomeloidea</taxon>
        <taxon>Chrysomelidae</taxon>
        <taxon>Bruchinae</taxon>
        <taxon>Bruchini</taxon>
        <taxon>Acanthoscelides</taxon>
    </lineage>
</organism>
<sequence length="682" mass="76841">MYYLELNRKFRFFSPKPTRRFFKRDNCPPFNCHTFCGKTKSPKKILDADFKSLSVPTPLHTEECAHQYSSNVQETSSGSTRDSYAYCSDNSCGEAPSKGEETSSSGAQDSYGSDNSFEEAPSKCEETSEEKKNGDGSSDSEVIGRVSDGESDFDSDVEREFERNFECKTTHTSTPKWEDDMGRSRNRKESLPLNLFLKYQHERVPPIPVQPSEVSNEAVKMWLNDARQSFEQECTTTLQCKSVTAELNQKVYHLAACCSTIVRAMLCDARRIEIEYEKLNGETVHIESLVQSLTGNILEFVKTHRNKLPAAIAQLADKIRLHRFEDTLNLIARLYSAWEDIKNELVEEEIGKIVARVESPTSELDLRATITAVTSLALRHEELIDLFIKADLVSALLILCEKCEGSSLRSLILRTLATMCCNSAAVRQFERFSGIFLITETLEEDFRPEPERAEAIALLVQVSAPWLEDNQSIKGLKEYSYRLVKALTRFSKDTKCCQNLLLSTAALANVSAMDPEAAKYMIKCHTIIHLVECIKTKVSVYLLEQVATLIANISSTELARKHLIDLRTPSLLLQFLRVQYEEEATKRLQQKSVIALSRLSGTKDGAEQVVDCGGVDKLVRLCRERKERFDSDAVLVAALATLRKIADHCGIEVLNAQDAQELVQPKLLDSFLTYSAQNESYV</sequence>
<dbReference type="Proteomes" id="UP001152888">
    <property type="component" value="Unassembled WGS sequence"/>
</dbReference>
<feature type="compositionally biased region" description="Polar residues" evidence="1">
    <location>
        <begin position="102"/>
        <end position="115"/>
    </location>
</feature>
<gene>
    <name evidence="3" type="ORF">ACAOBT_LOCUS14124</name>
</gene>
<dbReference type="InterPro" id="IPR039921">
    <property type="entry name" value="Inscuteable"/>
</dbReference>
<dbReference type="GO" id="GO:0008356">
    <property type="term" value="P:asymmetric cell division"/>
    <property type="evidence" value="ECO:0007669"/>
    <property type="project" value="InterPro"/>
</dbReference>
<dbReference type="PANTHER" id="PTHR21386">
    <property type="entry name" value="INSCUTEABLE"/>
    <property type="match status" value="1"/>
</dbReference>
<dbReference type="InterPro" id="IPR000225">
    <property type="entry name" value="Armadillo"/>
</dbReference>
<dbReference type="GO" id="GO:0045176">
    <property type="term" value="P:apical protein localization"/>
    <property type="evidence" value="ECO:0007669"/>
    <property type="project" value="TreeGrafter"/>
</dbReference>
<dbReference type="GO" id="GO:0008093">
    <property type="term" value="F:cytoskeletal anchor activity"/>
    <property type="evidence" value="ECO:0007669"/>
    <property type="project" value="TreeGrafter"/>
</dbReference>
<name>A0A9P0KS91_ACAOB</name>
<dbReference type="SUPFAM" id="SSF48371">
    <property type="entry name" value="ARM repeat"/>
    <property type="match status" value="1"/>
</dbReference>
<comment type="caution">
    <text evidence="3">The sequence shown here is derived from an EMBL/GenBank/DDBJ whole genome shotgun (WGS) entry which is preliminary data.</text>
</comment>
<evidence type="ECO:0000313" key="4">
    <source>
        <dbReference type="Proteomes" id="UP001152888"/>
    </source>
</evidence>
<evidence type="ECO:0000256" key="1">
    <source>
        <dbReference type="SAM" id="MobiDB-lite"/>
    </source>
</evidence>
<dbReference type="Pfam" id="PF19427">
    <property type="entry name" value="Insc_C"/>
    <property type="match status" value="1"/>
</dbReference>
<evidence type="ECO:0000259" key="2">
    <source>
        <dbReference type="Pfam" id="PF19427"/>
    </source>
</evidence>
<proteinExistence type="predicted"/>
<dbReference type="Gene3D" id="1.25.10.10">
    <property type="entry name" value="Leucine-rich Repeat Variant"/>
    <property type="match status" value="1"/>
</dbReference>
<dbReference type="GO" id="GO:0045179">
    <property type="term" value="C:apical cortex"/>
    <property type="evidence" value="ECO:0007669"/>
    <property type="project" value="TreeGrafter"/>
</dbReference>
<dbReference type="EMBL" id="CAKOFQ010006898">
    <property type="protein sequence ID" value="CAH1980697.1"/>
    <property type="molecule type" value="Genomic_DNA"/>
</dbReference>
<dbReference type="AlphaFoldDB" id="A0A9P0KS91"/>
<dbReference type="InterPro" id="IPR016024">
    <property type="entry name" value="ARM-type_fold"/>
</dbReference>
<accession>A0A9P0KS91</accession>
<feature type="compositionally biased region" description="Basic and acidic residues" evidence="1">
    <location>
        <begin position="120"/>
        <end position="134"/>
    </location>
</feature>
<keyword evidence="4" id="KW-1185">Reference proteome</keyword>
<dbReference type="InterPro" id="IPR011989">
    <property type="entry name" value="ARM-like"/>
</dbReference>
<feature type="region of interest" description="Disordered" evidence="1">
    <location>
        <begin position="95"/>
        <end position="159"/>
    </location>
</feature>
<dbReference type="CDD" id="cd21966">
    <property type="entry name" value="INSC_LBD"/>
    <property type="match status" value="1"/>
</dbReference>